<dbReference type="AlphaFoldDB" id="A0A1B4XYY3"/>
<evidence type="ECO:0000313" key="2">
    <source>
        <dbReference type="EMBL" id="BAV40026.1"/>
    </source>
</evidence>
<evidence type="ECO:0000259" key="1">
    <source>
        <dbReference type="Pfam" id="PF02627"/>
    </source>
</evidence>
<dbReference type="GeneID" id="93435348"/>
<evidence type="ECO:0000313" key="3">
    <source>
        <dbReference type="Proteomes" id="UP000218067"/>
    </source>
</evidence>
<dbReference type="EMBL" id="AP017624">
    <property type="protein sequence ID" value="BAV40026.1"/>
    <property type="molecule type" value="Genomic_DNA"/>
</dbReference>
<dbReference type="InterPro" id="IPR029032">
    <property type="entry name" value="AhpD-like"/>
</dbReference>
<name>A0A1B4XYY3_MYCUL</name>
<feature type="domain" description="Carboxymuconolactone decarboxylase-like" evidence="1">
    <location>
        <begin position="44"/>
        <end position="117"/>
    </location>
</feature>
<dbReference type="SUPFAM" id="SSF69118">
    <property type="entry name" value="AhpD-like"/>
    <property type="match status" value="1"/>
</dbReference>
<dbReference type="Pfam" id="PF02627">
    <property type="entry name" value="CMD"/>
    <property type="match status" value="1"/>
</dbReference>
<reference evidence="2 3" key="1">
    <citation type="submission" date="2016-08" db="EMBL/GenBank/DDBJ databases">
        <title>Complete genome sequence of Mycobacterium shinshuense, a subspecies of M. ulcerans.</title>
        <authorList>
            <person name="Yoshida M."/>
            <person name="Ogura Y."/>
            <person name="Hayashi T."/>
            <person name="Hoshino Y."/>
        </authorList>
    </citation>
    <scope>NUCLEOTIDE SEQUENCE [LARGE SCALE GENOMIC DNA]</scope>
    <source>
        <strain evidence="3">ATCC 33728</strain>
    </source>
</reference>
<dbReference type="Gene3D" id="1.20.1290.10">
    <property type="entry name" value="AhpD-like"/>
    <property type="match status" value="1"/>
</dbReference>
<dbReference type="RefSeq" id="WP_096369778.1">
    <property type="nucleotide sequence ID" value="NZ_AP017624.1"/>
</dbReference>
<dbReference type="Proteomes" id="UP000218067">
    <property type="component" value="Chromosome"/>
</dbReference>
<organism evidence="2 3">
    <name type="scientific">Mycobacterium ulcerans subsp. shinshuense</name>
    <dbReference type="NCBI Taxonomy" id="1124626"/>
    <lineage>
        <taxon>Bacteria</taxon>
        <taxon>Bacillati</taxon>
        <taxon>Actinomycetota</taxon>
        <taxon>Actinomycetes</taxon>
        <taxon>Mycobacteriales</taxon>
        <taxon>Mycobacteriaceae</taxon>
        <taxon>Mycobacterium</taxon>
        <taxon>Mycobacterium ulcerans group</taxon>
    </lineage>
</organism>
<gene>
    <name evidence="2" type="ORF">SHTP_0677</name>
</gene>
<dbReference type="GO" id="GO:0051920">
    <property type="term" value="F:peroxiredoxin activity"/>
    <property type="evidence" value="ECO:0007669"/>
    <property type="project" value="InterPro"/>
</dbReference>
<protein>
    <recommendedName>
        <fullName evidence="1">Carboxymuconolactone decarboxylase-like domain-containing protein</fullName>
    </recommendedName>
</protein>
<accession>A0A1B4XYY3</accession>
<sequence length="182" mass="20421">MRLPPLPADQWDEAVQRSLSVILPAQRCNPRDAGNALSTFANHPALAKAFLRFNTHLLFASTLPARVRELAILRVAHRRACAYEWTHHLALAEQAGISGDEIAAVRRGEATDDFERAVLTGVDELDENSELSDQTWAALGKHLDDRQRMDYVFTVGCYALLAMAFNTFGVQFEELEQDRAER</sequence>
<dbReference type="PANTHER" id="PTHR34846:SF5">
    <property type="entry name" value="CARBOXYMUCONOLACTONE DECARBOXYLASE-LIKE DOMAIN-CONTAINING PROTEIN"/>
    <property type="match status" value="1"/>
</dbReference>
<dbReference type="PANTHER" id="PTHR34846">
    <property type="entry name" value="4-CARBOXYMUCONOLACTONE DECARBOXYLASE FAMILY PROTEIN (AFU_ORTHOLOGUE AFUA_6G11590)"/>
    <property type="match status" value="1"/>
</dbReference>
<proteinExistence type="predicted"/>
<dbReference type="InterPro" id="IPR003779">
    <property type="entry name" value="CMD-like"/>
</dbReference>